<evidence type="ECO:0000313" key="1">
    <source>
        <dbReference type="EMBL" id="NBC37648.1"/>
    </source>
</evidence>
<keyword evidence="2" id="KW-1185">Reference proteome</keyword>
<proteinExistence type="predicted"/>
<evidence type="ECO:0008006" key="3">
    <source>
        <dbReference type="Google" id="ProtNLM"/>
    </source>
</evidence>
<sequence>MAQLSGFGGHSWMSAVNRHVLCLTVAGFATIGANAHAASVGAAGRFCPRNFTANTYSVTRFSADNVDLQRRHPTYQSGTRMYFFNWINGISNPNDRIEIAPDQSAHVWGISGPNGQMSSAAQIPVAPYFVGKVFGGSMCVSVLIQFDPALVDTTKGFPAVWAMSFEHLNQARRKSGGEPKDSYENFMEYDFFEFYKNPPPQYLGSIIHWYGRYRQDCRNRVFCSRAFSFQNFGRAIPSGTDWNTQWHEIGAIITQKTPKSPQKIEYFFDGKRLADPFYMNGGAMSFLPMEPTAPDDHRMVLLFGSNSAPLRIKAVNVFQPTDSQNLEN</sequence>
<dbReference type="Gene3D" id="2.60.120.200">
    <property type="match status" value="1"/>
</dbReference>
<dbReference type="EMBL" id="JAAAPO010000005">
    <property type="protein sequence ID" value="NBC37648.1"/>
    <property type="molecule type" value="Genomic_DNA"/>
</dbReference>
<name>A0ABW9XGG5_9SPHN</name>
<organism evidence="1 2">
    <name type="scientific">Novosphingobium ovatum</name>
    <dbReference type="NCBI Taxonomy" id="1908523"/>
    <lineage>
        <taxon>Bacteria</taxon>
        <taxon>Pseudomonadati</taxon>
        <taxon>Pseudomonadota</taxon>
        <taxon>Alphaproteobacteria</taxon>
        <taxon>Sphingomonadales</taxon>
        <taxon>Sphingomonadaceae</taxon>
        <taxon>Novosphingobium</taxon>
    </lineage>
</organism>
<dbReference type="RefSeq" id="WP_161719863.1">
    <property type="nucleotide sequence ID" value="NZ_JAAAPO010000005.1"/>
</dbReference>
<gene>
    <name evidence="1" type="ORF">GTZ99_13920</name>
</gene>
<reference evidence="2" key="1">
    <citation type="submission" date="2020-01" db="EMBL/GenBank/DDBJ databases">
        <title>Sphingomonas sp. strain CSW-10.</title>
        <authorList>
            <person name="Chen W.-M."/>
        </authorList>
    </citation>
    <scope>NUCLEOTIDE SEQUENCE [LARGE SCALE GENOMIC DNA]</scope>
    <source>
        <strain evidence="2">FSY-8</strain>
    </source>
</reference>
<evidence type="ECO:0000313" key="2">
    <source>
        <dbReference type="Proteomes" id="UP000753724"/>
    </source>
</evidence>
<comment type="caution">
    <text evidence="1">The sequence shown here is derived from an EMBL/GenBank/DDBJ whole genome shotgun (WGS) entry which is preliminary data.</text>
</comment>
<protein>
    <recommendedName>
        <fullName evidence="3">Polysaccharide lyase-like protein</fullName>
    </recommendedName>
</protein>
<accession>A0ABW9XGG5</accession>
<dbReference type="Proteomes" id="UP000753724">
    <property type="component" value="Unassembled WGS sequence"/>
</dbReference>